<dbReference type="Gene3D" id="3.30.70.20">
    <property type="match status" value="2"/>
</dbReference>
<keyword evidence="4" id="KW-0408">Iron</keyword>
<dbReference type="InterPro" id="IPR006311">
    <property type="entry name" value="TAT_signal"/>
</dbReference>
<feature type="domain" description="4Fe-4S ferredoxin-type" evidence="6">
    <location>
        <begin position="190"/>
        <end position="213"/>
    </location>
</feature>
<dbReference type="PANTHER" id="PTHR42859">
    <property type="entry name" value="OXIDOREDUCTASE"/>
    <property type="match status" value="1"/>
</dbReference>
<evidence type="ECO:0000313" key="8">
    <source>
        <dbReference type="Proteomes" id="UP000182975"/>
    </source>
</evidence>
<keyword evidence="3" id="KW-0677">Repeat</keyword>
<feature type="domain" description="4Fe-4S ferredoxin-type" evidence="6">
    <location>
        <begin position="124"/>
        <end position="155"/>
    </location>
</feature>
<dbReference type="PANTHER" id="PTHR42859:SF17">
    <property type="entry name" value="ELECTRON TRANSPORT PROTEIN HYDN-RELATED"/>
    <property type="match status" value="1"/>
</dbReference>
<dbReference type="PATRIC" id="fig|79604.3.peg.1705"/>
<organism evidence="7 8">
    <name type="scientific">Denitrobacterium detoxificans</name>
    <dbReference type="NCBI Taxonomy" id="79604"/>
    <lineage>
        <taxon>Bacteria</taxon>
        <taxon>Bacillati</taxon>
        <taxon>Actinomycetota</taxon>
        <taxon>Coriobacteriia</taxon>
        <taxon>Eggerthellales</taxon>
        <taxon>Eggerthellaceae</taxon>
        <taxon>Denitrobacterium</taxon>
    </lineage>
</organism>
<gene>
    <name evidence="7" type="ORF">SAMN02910314_00518</name>
</gene>
<reference evidence="8" key="1">
    <citation type="submission" date="2016-10" db="EMBL/GenBank/DDBJ databases">
        <authorList>
            <person name="Varghese N."/>
        </authorList>
    </citation>
    <scope>NUCLEOTIDE SEQUENCE [LARGE SCALE GENOMIC DNA]</scope>
    <source>
        <strain evidence="8">DSM 21843</strain>
    </source>
</reference>
<evidence type="ECO:0000256" key="2">
    <source>
        <dbReference type="ARBA" id="ARBA00022723"/>
    </source>
</evidence>
<evidence type="ECO:0000256" key="4">
    <source>
        <dbReference type="ARBA" id="ARBA00023004"/>
    </source>
</evidence>
<evidence type="ECO:0000313" key="7">
    <source>
        <dbReference type="EMBL" id="SEO54571.1"/>
    </source>
</evidence>
<dbReference type="RefSeq" id="WP_066663940.1">
    <property type="nucleotide sequence ID" value="NZ_CP011402.1"/>
</dbReference>
<keyword evidence="8" id="KW-1185">Reference proteome</keyword>
<keyword evidence="1" id="KW-0004">4Fe-4S</keyword>
<dbReference type="Pfam" id="PF13247">
    <property type="entry name" value="Fer4_11"/>
    <property type="match status" value="1"/>
</dbReference>
<sequence length="238" mass="25557">MSDVQQKNDAAVRGAEEAAAPAKRITRRDVLTMCGCGVAGLIVGGVVAKWGATEKAIAAGRIEISTTPQKFIVTDRGRCSGCQRCEMMCSLRNDGWVSQQTARVRVWESYNFGSSPDTLDGIYDNCQFTIKSCKQCSDPACVDNCPVHAISADPETGARVVNEDICIGCGMCHEACPWNMPQVSSETGKSTKCISCGRCAEQCPNGAIKFIDWQDIYQECIEAGIINTADIAGALVRP</sequence>
<dbReference type="GO" id="GO:0046872">
    <property type="term" value="F:metal ion binding"/>
    <property type="evidence" value="ECO:0007669"/>
    <property type="project" value="UniProtKB-KW"/>
</dbReference>
<dbReference type="KEGG" id="ddt:AAY81_08505"/>
<dbReference type="OrthoDB" id="9779457at2"/>
<protein>
    <submittedName>
        <fullName evidence="7">Tat (Twin-arginine translocation) pathway signal sequence</fullName>
    </submittedName>
</protein>
<keyword evidence="2" id="KW-0479">Metal-binding</keyword>
<dbReference type="PROSITE" id="PS51318">
    <property type="entry name" value="TAT"/>
    <property type="match status" value="1"/>
</dbReference>
<evidence type="ECO:0000256" key="1">
    <source>
        <dbReference type="ARBA" id="ARBA00022485"/>
    </source>
</evidence>
<evidence type="ECO:0000259" key="6">
    <source>
        <dbReference type="PROSITE" id="PS51379"/>
    </source>
</evidence>
<accession>A0A172RZN9</accession>
<proteinExistence type="predicted"/>
<evidence type="ECO:0000256" key="3">
    <source>
        <dbReference type="ARBA" id="ARBA00022737"/>
    </source>
</evidence>
<keyword evidence="5" id="KW-0411">Iron-sulfur</keyword>
<dbReference type="CDD" id="cd10550">
    <property type="entry name" value="DMSOR_beta_like"/>
    <property type="match status" value="1"/>
</dbReference>
<dbReference type="STRING" id="79604.AAY81_08505"/>
<evidence type="ECO:0000256" key="5">
    <source>
        <dbReference type="ARBA" id="ARBA00023014"/>
    </source>
</evidence>
<dbReference type="InterPro" id="IPR050294">
    <property type="entry name" value="RnfB_subfamily"/>
</dbReference>
<dbReference type="Proteomes" id="UP000182975">
    <property type="component" value="Unassembled WGS sequence"/>
</dbReference>
<name>A0A172RZN9_9ACTN</name>
<dbReference type="EMBL" id="FOEC01000002">
    <property type="protein sequence ID" value="SEO54571.1"/>
    <property type="molecule type" value="Genomic_DNA"/>
</dbReference>
<dbReference type="InterPro" id="IPR017900">
    <property type="entry name" value="4Fe4S_Fe_S_CS"/>
</dbReference>
<dbReference type="AlphaFoldDB" id="A0A172RZN9"/>
<dbReference type="InterPro" id="IPR017896">
    <property type="entry name" value="4Fe4S_Fe-S-bd"/>
</dbReference>
<dbReference type="NCBIfam" id="TIGR01409">
    <property type="entry name" value="TAT_signal_seq"/>
    <property type="match status" value="1"/>
</dbReference>
<dbReference type="PROSITE" id="PS51379">
    <property type="entry name" value="4FE4S_FER_2"/>
    <property type="match status" value="3"/>
</dbReference>
<dbReference type="PROSITE" id="PS00198">
    <property type="entry name" value="4FE4S_FER_1"/>
    <property type="match status" value="2"/>
</dbReference>
<dbReference type="GO" id="GO:0051539">
    <property type="term" value="F:4 iron, 4 sulfur cluster binding"/>
    <property type="evidence" value="ECO:0007669"/>
    <property type="project" value="UniProtKB-KW"/>
</dbReference>
<feature type="domain" description="4Fe-4S ferredoxin-type" evidence="6">
    <location>
        <begin position="157"/>
        <end position="186"/>
    </location>
</feature>
<dbReference type="SUPFAM" id="SSF54862">
    <property type="entry name" value="4Fe-4S ferredoxins"/>
    <property type="match status" value="1"/>
</dbReference>
<dbReference type="InterPro" id="IPR019546">
    <property type="entry name" value="TAT_signal_bac_arc"/>
</dbReference>